<gene>
    <name evidence="4" type="ORF">CWI37_1855p0010</name>
</gene>
<dbReference type="AlphaFoldDB" id="A0A4Q9KVW9"/>
<dbReference type="InterPro" id="IPR004403">
    <property type="entry name" value="Peptide_chain-rel_eRF1/aRF1"/>
</dbReference>
<sequence>MDEVQIWKTKKILKNLKNARGNGTSMISLIIPPKECISRSTRLLTDEYGTASNIKSRVNKNSVLSAIVSAQAKLKTYSKTPTNGLAIYVGTVVEDTKEKKVSIGIEPIKPINTSLYMCDSKFHVDDLLRQYEDESKFGIIVMDGHSTLFSTVQGNVKTILQELTVDLPKKHGRGGQSSVRFARLRLEKRLNYIKKVAEIMNGIYLTDSKINVEGLILAG</sequence>
<comment type="caution">
    <text evidence="4">The sequence shown here is derived from an EMBL/GenBank/DDBJ whole genome shotgun (WGS) entry which is preliminary data.</text>
</comment>
<dbReference type="InterPro" id="IPR042226">
    <property type="entry name" value="eFR1_2_sf"/>
</dbReference>
<evidence type="ECO:0000256" key="1">
    <source>
        <dbReference type="ARBA" id="ARBA00005326"/>
    </source>
</evidence>
<keyword evidence="2" id="KW-0648">Protein biosynthesis</keyword>
<dbReference type="VEuPathDB" id="MicrosporidiaDB:CWI37_1855p0010"/>
<accession>A0A4Q9KVW9</accession>
<evidence type="ECO:0000259" key="3">
    <source>
        <dbReference type="SMART" id="SM01194"/>
    </source>
</evidence>
<evidence type="ECO:0000256" key="2">
    <source>
        <dbReference type="ARBA" id="ARBA00022917"/>
    </source>
</evidence>
<dbReference type="Pfam" id="PF03464">
    <property type="entry name" value="eRF1_2"/>
    <property type="match status" value="1"/>
</dbReference>
<feature type="non-terminal residue" evidence="4">
    <location>
        <position position="219"/>
    </location>
</feature>
<dbReference type="InterPro" id="IPR005141">
    <property type="entry name" value="eRF1_2"/>
</dbReference>
<dbReference type="Pfam" id="PF03463">
    <property type="entry name" value="eRF1_1"/>
    <property type="match status" value="1"/>
</dbReference>
<dbReference type="SMART" id="SM01194">
    <property type="entry name" value="eRF1_1"/>
    <property type="match status" value="1"/>
</dbReference>
<evidence type="ECO:0000313" key="4">
    <source>
        <dbReference type="EMBL" id="TBT98199.1"/>
    </source>
</evidence>
<dbReference type="PANTHER" id="PTHR10113">
    <property type="entry name" value="PEPTIDE CHAIN RELEASE FACTOR SUBUNIT 1"/>
    <property type="match status" value="1"/>
</dbReference>
<proteinExistence type="inferred from homology"/>
<reference evidence="4 5" key="1">
    <citation type="submission" date="2017-12" db="EMBL/GenBank/DDBJ databases">
        <authorList>
            <person name="Pombert J.-F."/>
            <person name="Haag K.L."/>
            <person name="Ebert D."/>
        </authorList>
    </citation>
    <scope>NUCLEOTIDE SEQUENCE [LARGE SCALE GENOMIC DNA]</scope>
    <source>
        <strain evidence="4">FI-OER-3-3</strain>
    </source>
</reference>
<comment type="similarity">
    <text evidence="1">Belongs to the eukaryotic release factor 1 family.</text>
</comment>
<protein>
    <submittedName>
        <fullName evidence="4">Subunit 1 of eukaryotic peptide chain release factor</fullName>
    </submittedName>
</protein>
<dbReference type="SUPFAM" id="SSF53137">
    <property type="entry name" value="Translational machinery components"/>
    <property type="match status" value="1"/>
</dbReference>
<dbReference type="InterPro" id="IPR005140">
    <property type="entry name" value="eRF1_Pelota-like_N"/>
</dbReference>
<feature type="domain" description="eRF1/Pelota-like N-terminal" evidence="3">
    <location>
        <begin position="1"/>
        <end position="132"/>
    </location>
</feature>
<dbReference type="SUPFAM" id="SSF55481">
    <property type="entry name" value="N-terminal domain of eukaryotic peptide chain release factor subunit 1, ERF1"/>
    <property type="match status" value="1"/>
</dbReference>
<dbReference type="Proteomes" id="UP000292362">
    <property type="component" value="Unassembled WGS sequence"/>
</dbReference>
<dbReference type="Gene3D" id="3.30.420.60">
    <property type="entry name" value="eRF1 domain 2"/>
    <property type="match status" value="1"/>
</dbReference>
<dbReference type="InterPro" id="IPR024049">
    <property type="entry name" value="eRF1_1_sf"/>
</dbReference>
<organism evidence="4 5">
    <name type="scientific">Hamiltosporidium tvaerminnensis</name>
    <dbReference type="NCBI Taxonomy" id="1176355"/>
    <lineage>
        <taxon>Eukaryota</taxon>
        <taxon>Fungi</taxon>
        <taxon>Fungi incertae sedis</taxon>
        <taxon>Microsporidia</taxon>
        <taxon>Dubosqiidae</taxon>
        <taxon>Hamiltosporidium</taxon>
    </lineage>
</organism>
<dbReference type="EMBL" id="PITJ01001855">
    <property type="protein sequence ID" value="TBT98199.1"/>
    <property type="molecule type" value="Genomic_DNA"/>
</dbReference>
<evidence type="ECO:0000313" key="5">
    <source>
        <dbReference type="Proteomes" id="UP000292362"/>
    </source>
</evidence>
<dbReference type="Gene3D" id="3.30.960.10">
    <property type="entry name" value="eRF1 domain 1"/>
    <property type="match status" value="1"/>
</dbReference>
<dbReference type="GO" id="GO:0003747">
    <property type="term" value="F:translation release factor activity"/>
    <property type="evidence" value="ECO:0007669"/>
    <property type="project" value="InterPro"/>
</dbReference>
<name>A0A4Q9KVW9_9MICR</name>